<keyword evidence="3" id="KW-1185">Reference proteome</keyword>
<proteinExistence type="predicted"/>
<name>A0ABT2K6D4_9RHOB</name>
<gene>
    <name evidence="2" type="ORF">MU516_04365</name>
</gene>
<evidence type="ECO:0000313" key="2">
    <source>
        <dbReference type="EMBL" id="MCT4332102.1"/>
    </source>
</evidence>
<dbReference type="EMBL" id="JANAVZ010000002">
    <property type="protein sequence ID" value="MCT4332102.1"/>
    <property type="molecule type" value="Genomic_DNA"/>
</dbReference>
<reference evidence="2 3" key="1">
    <citation type="submission" date="2022-04" db="EMBL/GenBank/DDBJ databases">
        <title>Paracoccus sp. YLB-12 draft genome sequence.</title>
        <authorList>
            <person name="Yu L."/>
        </authorList>
    </citation>
    <scope>NUCLEOTIDE SEQUENCE [LARGE SCALE GENOMIC DNA]</scope>
    <source>
        <strain evidence="2 3">YLB-12</strain>
    </source>
</reference>
<organism evidence="2 3">
    <name type="scientific">Paracoccus maritimus</name>
    <dbReference type="NCBI Taxonomy" id="2933292"/>
    <lineage>
        <taxon>Bacteria</taxon>
        <taxon>Pseudomonadati</taxon>
        <taxon>Pseudomonadota</taxon>
        <taxon>Alphaproteobacteria</taxon>
        <taxon>Rhodobacterales</taxon>
        <taxon>Paracoccaceae</taxon>
        <taxon>Paracoccus</taxon>
    </lineage>
</organism>
<evidence type="ECO:0000256" key="1">
    <source>
        <dbReference type="SAM" id="Phobius"/>
    </source>
</evidence>
<protein>
    <submittedName>
        <fullName evidence="2">Uncharacterized protein</fullName>
    </submittedName>
</protein>
<keyword evidence="1" id="KW-0812">Transmembrane</keyword>
<evidence type="ECO:0000313" key="3">
    <source>
        <dbReference type="Proteomes" id="UP001320702"/>
    </source>
</evidence>
<keyword evidence="1" id="KW-0472">Membrane</keyword>
<feature type="transmembrane region" description="Helical" evidence="1">
    <location>
        <begin position="92"/>
        <end position="114"/>
    </location>
</feature>
<dbReference type="RefSeq" id="WP_260275971.1">
    <property type="nucleotide sequence ID" value="NZ_JANAVZ010000002.1"/>
</dbReference>
<keyword evidence="1" id="KW-1133">Transmembrane helix</keyword>
<comment type="caution">
    <text evidence="2">The sequence shown here is derived from an EMBL/GenBank/DDBJ whole genome shotgun (WGS) entry which is preliminary data.</text>
</comment>
<feature type="transmembrane region" description="Helical" evidence="1">
    <location>
        <begin position="59"/>
        <end position="80"/>
    </location>
</feature>
<dbReference type="Proteomes" id="UP001320702">
    <property type="component" value="Unassembled WGS sequence"/>
</dbReference>
<accession>A0ABT2K6D4</accession>
<sequence length="115" mass="12261">MSPWLIAIACASGAALIAAASIWLRLRWPLAILSLLLAAIATQLFFATRGQNGFHDLAALRAQMFTVLPALGGTALALIVSERFLRRYPWQSLPGVLTLLGLAAAVGMSGWTMLL</sequence>
<feature type="transmembrane region" description="Helical" evidence="1">
    <location>
        <begin position="30"/>
        <end position="47"/>
    </location>
</feature>